<keyword evidence="2" id="KW-0812">Transmembrane</keyword>
<dbReference type="AlphaFoldDB" id="A0A3S4DS41"/>
<accession>A0A3S4DS41</accession>
<dbReference type="KEGG" id="mbai:MB901379_01395"/>
<feature type="compositionally biased region" description="Low complexity" evidence="1">
    <location>
        <begin position="127"/>
        <end position="149"/>
    </location>
</feature>
<dbReference type="Pfam" id="PF05305">
    <property type="entry name" value="DUF732"/>
    <property type="match status" value="1"/>
</dbReference>
<gene>
    <name evidence="4" type="ORF">MB901379_01395</name>
</gene>
<feature type="transmembrane region" description="Helical" evidence="2">
    <location>
        <begin position="94"/>
        <end position="114"/>
    </location>
</feature>
<dbReference type="InterPro" id="IPR007969">
    <property type="entry name" value="DUF732"/>
</dbReference>
<keyword evidence="5" id="KW-1185">Reference proteome</keyword>
<feature type="domain" description="DUF732" evidence="3">
    <location>
        <begin position="152"/>
        <end position="220"/>
    </location>
</feature>
<evidence type="ECO:0000313" key="5">
    <source>
        <dbReference type="Proteomes" id="UP000269998"/>
    </source>
</evidence>
<dbReference type="Proteomes" id="UP000269998">
    <property type="component" value="Chromosome"/>
</dbReference>
<protein>
    <recommendedName>
        <fullName evidence="3">DUF732 domain-containing protein</fullName>
    </recommendedName>
</protein>
<keyword evidence="2" id="KW-1133">Transmembrane helix</keyword>
<dbReference type="EMBL" id="LR130759">
    <property type="protein sequence ID" value="VDM87845.1"/>
    <property type="molecule type" value="Genomic_DNA"/>
</dbReference>
<organism evidence="4 5">
    <name type="scientific">Mycobacterium basiliense</name>
    <dbReference type="NCBI Taxonomy" id="2094119"/>
    <lineage>
        <taxon>Bacteria</taxon>
        <taxon>Bacillati</taxon>
        <taxon>Actinomycetota</taxon>
        <taxon>Actinomycetes</taxon>
        <taxon>Mycobacteriales</taxon>
        <taxon>Mycobacteriaceae</taxon>
        <taxon>Mycobacterium</taxon>
    </lineage>
</organism>
<feature type="region of interest" description="Disordered" evidence="1">
    <location>
        <begin position="120"/>
        <end position="150"/>
    </location>
</feature>
<evidence type="ECO:0000313" key="4">
    <source>
        <dbReference type="EMBL" id="VDM87845.1"/>
    </source>
</evidence>
<evidence type="ECO:0000259" key="3">
    <source>
        <dbReference type="Pfam" id="PF05305"/>
    </source>
</evidence>
<evidence type="ECO:0000256" key="1">
    <source>
        <dbReference type="SAM" id="MobiDB-lite"/>
    </source>
</evidence>
<reference evidence="5" key="1">
    <citation type="submission" date="2018-02" db="EMBL/GenBank/DDBJ databases">
        <authorList>
            <person name="Seth-Smith MB H."/>
            <person name="Seth-Smith H."/>
        </authorList>
    </citation>
    <scope>NUCLEOTIDE SEQUENCE [LARGE SCALE GENOMIC DNA]</scope>
</reference>
<keyword evidence="2" id="KW-0472">Membrane</keyword>
<proteinExistence type="predicted"/>
<sequence>MATMAFMAEPVPASDETAALDGDETAAVPNPTPTAAVETAWSRIDDRDAALGTNDPVGLADGPVDGLEMDRENAVPDEPAAAVQSWRTTVARAIALLMIGLGFAALIVVGGWALTREKSPDKTVVRASAAPPTATATTAPPTTTIASTPDQDSGYIKALNDRGISFANPDAAIYNGKLVCLNFRRGLTREQIVAAFRSSNPALANHADAYVDISMRTYCP</sequence>
<name>A0A3S4DS41_9MYCO</name>
<evidence type="ECO:0000256" key="2">
    <source>
        <dbReference type="SAM" id="Phobius"/>
    </source>
</evidence>